<dbReference type="RefSeq" id="XP_019631478.1">
    <property type="nucleotide sequence ID" value="XM_019775919.1"/>
</dbReference>
<dbReference type="GeneID" id="109475304"/>
<name>A0A6P4Z4H2_BRABE</name>
<dbReference type="Proteomes" id="UP000515135">
    <property type="component" value="Unplaced"/>
</dbReference>
<dbReference type="KEGG" id="bbel:109475304"/>
<gene>
    <name evidence="3" type="primary">LOC109475304</name>
</gene>
<feature type="region of interest" description="Disordered" evidence="1">
    <location>
        <begin position="233"/>
        <end position="337"/>
    </location>
</feature>
<dbReference type="OrthoDB" id="10033465at2759"/>
<reference evidence="3" key="1">
    <citation type="submission" date="2025-08" db="UniProtKB">
        <authorList>
            <consortium name="RefSeq"/>
        </authorList>
    </citation>
    <scope>IDENTIFICATION</scope>
    <source>
        <tissue evidence="3">Gonad</tissue>
    </source>
</reference>
<protein>
    <submittedName>
        <fullName evidence="3">Uncharacterized protein LOC109475304</fullName>
    </submittedName>
</protein>
<accession>A0A6P4Z4H2</accession>
<feature type="region of interest" description="Disordered" evidence="1">
    <location>
        <begin position="30"/>
        <end position="159"/>
    </location>
</feature>
<proteinExistence type="predicted"/>
<feature type="region of interest" description="Disordered" evidence="1">
    <location>
        <begin position="391"/>
        <end position="410"/>
    </location>
</feature>
<feature type="compositionally biased region" description="Low complexity" evidence="1">
    <location>
        <begin position="72"/>
        <end position="81"/>
    </location>
</feature>
<evidence type="ECO:0000313" key="3">
    <source>
        <dbReference type="RefSeq" id="XP_019631478.1"/>
    </source>
</evidence>
<dbReference type="AlphaFoldDB" id="A0A6P4Z4H2"/>
<evidence type="ECO:0000256" key="1">
    <source>
        <dbReference type="SAM" id="MobiDB-lite"/>
    </source>
</evidence>
<organism evidence="2 3">
    <name type="scientific">Branchiostoma belcheri</name>
    <name type="common">Amphioxus</name>
    <dbReference type="NCBI Taxonomy" id="7741"/>
    <lineage>
        <taxon>Eukaryota</taxon>
        <taxon>Metazoa</taxon>
        <taxon>Chordata</taxon>
        <taxon>Cephalochordata</taxon>
        <taxon>Leptocardii</taxon>
        <taxon>Amphioxiformes</taxon>
        <taxon>Branchiostomatidae</taxon>
        <taxon>Branchiostoma</taxon>
    </lineage>
</organism>
<sequence length="423" mass="46156">MPAQKEVLPVTGTDETYIISHVDRPQVSMLRRDREEVRQLSASHGKLGKDAADFLPGLSKEKMQKSVPLLPPISTSRTGTPGSPPRRSPVVTPRHGTPYGSLGSSPEYSPRLPRSRSNPLPPLQVVGSDPGLDRLSPAVATTPQASPKPSKRVTINAGVPMGSSTFEQALTELADEELAEDAQNIVGSADLDAVVSKLALTETPDFIEEETAEEIEQENASDTPASATCKIITDYPPVCPDTPSSPVVRRRGRLVVTKGQRPKSFDDADLNDNNNVQEKKATKSPPRSLTPSRETIAPLTPRTQRRFRVQFRDENTDRGAVVSTSGESPVPPRTPASSLRQMNEVVTMINQAVLHSGNVSHRRLVSNPRLAALRKGEPHVSSNPELSIQLQEAKKARWVRRRESKTESLSDLDIRSLVRKSSD</sequence>
<feature type="compositionally biased region" description="Low complexity" evidence="1">
    <location>
        <begin position="109"/>
        <end position="118"/>
    </location>
</feature>
<evidence type="ECO:0000313" key="2">
    <source>
        <dbReference type="Proteomes" id="UP000515135"/>
    </source>
</evidence>
<keyword evidence="2" id="KW-1185">Reference proteome</keyword>